<dbReference type="PANTHER" id="PTHR33112">
    <property type="entry name" value="DOMAIN PROTEIN, PUTATIVE-RELATED"/>
    <property type="match status" value="1"/>
</dbReference>
<evidence type="ECO:0000313" key="3">
    <source>
        <dbReference type="Proteomes" id="UP001194468"/>
    </source>
</evidence>
<organism evidence="2 3">
    <name type="scientific">Boletus edulis BED1</name>
    <dbReference type="NCBI Taxonomy" id="1328754"/>
    <lineage>
        <taxon>Eukaryota</taxon>
        <taxon>Fungi</taxon>
        <taxon>Dikarya</taxon>
        <taxon>Basidiomycota</taxon>
        <taxon>Agaricomycotina</taxon>
        <taxon>Agaricomycetes</taxon>
        <taxon>Agaricomycetidae</taxon>
        <taxon>Boletales</taxon>
        <taxon>Boletineae</taxon>
        <taxon>Boletaceae</taxon>
        <taxon>Boletoideae</taxon>
        <taxon>Boletus</taxon>
    </lineage>
</organism>
<accession>A0AAD4GEB1</accession>
<evidence type="ECO:0000259" key="1">
    <source>
        <dbReference type="Pfam" id="PF06985"/>
    </source>
</evidence>
<feature type="domain" description="Heterokaryon incompatibility" evidence="1">
    <location>
        <begin position="224"/>
        <end position="370"/>
    </location>
</feature>
<evidence type="ECO:0000313" key="2">
    <source>
        <dbReference type="EMBL" id="KAF8439000.1"/>
    </source>
</evidence>
<dbReference type="InterPro" id="IPR010730">
    <property type="entry name" value="HET"/>
</dbReference>
<dbReference type="EMBL" id="WHUW01000015">
    <property type="protein sequence ID" value="KAF8439000.1"/>
    <property type="molecule type" value="Genomic_DNA"/>
</dbReference>
<reference evidence="2" key="1">
    <citation type="submission" date="2019-10" db="EMBL/GenBank/DDBJ databases">
        <authorList>
            <consortium name="DOE Joint Genome Institute"/>
            <person name="Kuo A."/>
            <person name="Miyauchi S."/>
            <person name="Kiss E."/>
            <person name="Drula E."/>
            <person name="Kohler A."/>
            <person name="Sanchez-Garcia M."/>
            <person name="Andreopoulos B."/>
            <person name="Barry K.W."/>
            <person name="Bonito G."/>
            <person name="Buee M."/>
            <person name="Carver A."/>
            <person name="Chen C."/>
            <person name="Cichocki N."/>
            <person name="Clum A."/>
            <person name="Culley D."/>
            <person name="Crous P.W."/>
            <person name="Fauchery L."/>
            <person name="Girlanda M."/>
            <person name="Hayes R."/>
            <person name="Keri Z."/>
            <person name="LaButti K."/>
            <person name="Lipzen A."/>
            <person name="Lombard V."/>
            <person name="Magnuson J."/>
            <person name="Maillard F."/>
            <person name="Morin E."/>
            <person name="Murat C."/>
            <person name="Nolan M."/>
            <person name="Ohm R."/>
            <person name="Pangilinan J."/>
            <person name="Pereira M."/>
            <person name="Perotto S."/>
            <person name="Peter M."/>
            <person name="Riley R."/>
            <person name="Sitrit Y."/>
            <person name="Stielow B."/>
            <person name="Szollosi G."/>
            <person name="Zifcakova L."/>
            <person name="Stursova M."/>
            <person name="Spatafora J.W."/>
            <person name="Tedersoo L."/>
            <person name="Vaario L.-M."/>
            <person name="Yamada A."/>
            <person name="Yan M."/>
            <person name="Wang P."/>
            <person name="Xu J."/>
            <person name="Bruns T."/>
            <person name="Baldrian P."/>
            <person name="Vilgalys R."/>
            <person name="Henrissat B."/>
            <person name="Grigoriev I.V."/>
            <person name="Hibbett D."/>
            <person name="Nagy L.G."/>
            <person name="Martin F.M."/>
        </authorList>
    </citation>
    <scope>NUCLEOTIDE SEQUENCE</scope>
    <source>
        <strain evidence="2">BED1</strain>
    </source>
</reference>
<reference evidence="2" key="2">
    <citation type="journal article" date="2020" name="Nat. Commun.">
        <title>Large-scale genome sequencing of mycorrhizal fungi provides insights into the early evolution of symbiotic traits.</title>
        <authorList>
            <person name="Miyauchi S."/>
            <person name="Kiss E."/>
            <person name="Kuo A."/>
            <person name="Drula E."/>
            <person name="Kohler A."/>
            <person name="Sanchez-Garcia M."/>
            <person name="Morin E."/>
            <person name="Andreopoulos B."/>
            <person name="Barry K.W."/>
            <person name="Bonito G."/>
            <person name="Buee M."/>
            <person name="Carver A."/>
            <person name="Chen C."/>
            <person name="Cichocki N."/>
            <person name="Clum A."/>
            <person name="Culley D."/>
            <person name="Crous P.W."/>
            <person name="Fauchery L."/>
            <person name="Girlanda M."/>
            <person name="Hayes R.D."/>
            <person name="Keri Z."/>
            <person name="LaButti K."/>
            <person name="Lipzen A."/>
            <person name="Lombard V."/>
            <person name="Magnuson J."/>
            <person name="Maillard F."/>
            <person name="Murat C."/>
            <person name="Nolan M."/>
            <person name="Ohm R.A."/>
            <person name="Pangilinan J."/>
            <person name="Pereira M.F."/>
            <person name="Perotto S."/>
            <person name="Peter M."/>
            <person name="Pfister S."/>
            <person name="Riley R."/>
            <person name="Sitrit Y."/>
            <person name="Stielow J.B."/>
            <person name="Szollosi G."/>
            <person name="Zifcakova L."/>
            <person name="Stursova M."/>
            <person name="Spatafora J.W."/>
            <person name="Tedersoo L."/>
            <person name="Vaario L.M."/>
            <person name="Yamada A."/>
            <person name="Yan M."/>
            <person name="Wang P."/>
            <person name="Xu J."/>
            <person name="Bruns T."/>
            <person name="Baldrian P."/>
            <person name="Vilgalys R."/>
            <person name="Dunand C."/>
            <person name="Henrissat B."/>
            <person name="Grigoriev I.V."/>
            <person name="Hibbett D."/>
            <person name="Nagy L.G."/>
            <person name="Martin F.M."/>
        </authorList>
    </citation>
    <scope>NUCLEOTIDE SEQUENCE</scope>
    <source>
        <strain evidence="2">BED1</strain>
    </source>
</reference>
<proteinExistence type="predicted"/>
<dbReference type="Proteomes" id="UP001194468">
    <property type="component" value="Unassembled WGS sequence"/>
</dbReference>
<dbReference type="Pfam" id="PF06985">
    <property type="entry name" value="HET"/>
    <property type="match status" value="1"/>
</dbReference>
<comment type="caution">
    <text evidence="2">The sequence shown here is derived from an EMBL/GenBank/DDBJ whole genome shotgun (WGS) entry which is preliminary data.</text>
</comment>
<dbReference type="AlphaFoldDB" id="A0AAD4GEB1"/>
<dbReference type="PANTHER" id="PTHR33112:SF12">
    <property type="entry name" value="HETEROKARYON INCOMPATIBILITY DOMAIN-CONTAINING PROTEIN"/>
    <property type="match status" value="1"/>
</dbReference>
<sequence length="740" mass="82426">MSGIIERLRVQFQPLFLAPVTVPNSGTTLCTTCATLDLKKILRDGLPEAKMISLGTLSDITSKNDCCAFCRLVADLIRRRWRLDDFPDADVQGTNFSVSAHAIGTLIPNLDEKKQAHRLFIHAARPLDITVALMAAKAAPYLDIQLLEEDSRKVPRSKALHGRRVKDKVDIHLIKRWMKLCERAHGDACETVRWKSGDEDLPECVRMVDVIRMALVHAGRNCRYVALSYVWGGPGGDYWTSTANAGARSRPSGLEESVLPATIVDAIQLTRQIGERYLWVDALCIVQDSQADKASQISVMDQVYGRALLTLIAASGASVRAGLPGIRAGSRILNQHVECVQGLHLSIPLPPLSEAATDSTWNTRGWTFQETALSRRRLYFTKHQIYFECERDVWCEDLVAESESLQGSFNPMRYMGLDPVPLVTYTTVTMNFRAYQTAIALYSQRHLTVDSDIIYAAAGFMNAMTRILEPPGSNPKEVFQFGMWIRNLDLSLLWQPRFDAIHTRRIPPNVGHSCWPSWAWSGWKGAVQYGNEQQMLDGADADVHEVPAESLVTAWHLVDEDGTIVRLNVNQIPPSWSVDGGADGCQPPYKYVASQSHPSDLVLGSSPPSGTLIFRTHCARFRVVKLDDDIPSADPRNVHTIFHISPVDQVSTHYAGRIILPTSTPSLSIFEFVVLSRCDGLVGLWDEGKWGKRYYGCLLHVMAVKSIRDNARVSERVGLGLIVESAWMESKAEERVVLLA</sequence>
<name>A0AAD4GEB1_BOLED</name>
<keyword evidence="3" id="KW-1185">Reference proteome</keyword>
<gene>
    <name evidence="2" type="ORF">L210DRAFT_3481173</name>
</gene>
<protein>
    <submittedName>
        <fullName evidence="2">Heterokaryon incompatibility protein-domain-containing protein</fullName>
    </submittedName>
</protein>